<gene>
    <name evidence="2" type="ORF">MSAN_00129200</name>
</gene>
<feature type="compositionally biased region" description="Polar residues" evidence="1">
    <location>
        <begin position="1"/>
        <end position="19"/>
    </location>
</feature>
<dbReference type="EMBL" id="JACAZH010000001">
    <property type="protein sequence ID" value="KAF7377103.1"/>
    <property type="molecule type" value="Genomic_DNA"/>
</dbReference>
<dbReference type="Proteomes" id="UP000623467">
    <property type="component" value="Unassembled WGS sequence"/>
</dbReference>
<evidence type="ECO:0000313" key="2">
    <source>
        <dbReference type="EMBL" id="KAF7377103.1"/>
    </source>
</evidence>
<sequence>MDGDQPNPTAEFTHSTTGNPEFPSHASGMFSHSQHFTIIGGTFTNITNNYYAAASSLPSGILPPSILPRAECWQIFG</sequence>
<protein>
    <submittedName>
        <fullName evidence="2">Uncharacterized protein</fullName>
    </submittedName>
</protein>
<feature type="region of interest" description="Disordered" evidence="1">
    <location>
        <begin position="1"/>
        <end position="28"/>
    </location>
</feature>
<evidence type="ECO:0000313" key="3">
    <source>
        <dbReference type="Proteomes" id="UP000623467"/>
    </source>
</evidence>
<organism evidence="2 3">
    <name type="scientific">Mycena sanguinolenta</name>
    <dbReference type="NCBI Taxonomy" id="230812"/>
    <lineage>
        <taxon>Eukaryota</taxon>
        <taxon>Fungi</taxon>
        <taxon>Dikarya</taxon>
        <taxon>Basidiomycota</taxon>
        <taxon>Agaricomycotina</taxon>
        <taxon>Agaricomycetes</taxon>
        <taxon>Agaricomycetidae</taxon>
        <taxon>Agaricales</taxon>
        <taxon>Marasmiineae</taxon>
        <taxon>Mycenaceae</taxon>
        <taxon>Mycena</taxon>
    </lineage>
</organism>
<keyword evidence="3" id="KW-1185">Reference proteome</keyword>
<accession>A0A8H6ZDM1</accession>
<evidence type="ECO:0000256" key="1">
    <source>
        <dbReference type="SAM" id="MobiDB-lite"/>
    </source>
</evidence>
<comment type="caution">
    <text evidence="2">The sequence shown here is derived from an EMBL/GenBank/DDBJ whole genome shotgun (WGS) entry which is preliminary data.</text>
</comment>
<name>A0A8H6ZDM1_9AGAR</name>
<dbReference type="AlphaFoldDB" id="A0A8H6ZDM1"/>
<proteinExistence type="predicted"/>
<reference evidence="2" key="1">
    <citation type="submission" date="2020-05" db="EMBL/GenBank/DDBJ databases">
        <title>Mycena genomes resolve the evolution of fungal bioluminescence.</title>
        <authorList>
            <person name="Tsai I.J."/>
        </authorList>
    </citation>
    <scope>NUCLEOTIDE SEQUENCE</scope>
    <source>
        <strain evidence="2">160909Yilan</strain>
    </source>
</reference>